<evidence type="ECO:0000313" key="10">
    <source>
        <dbReference type="Proteomes" id="UP000670947"/>
    </source>
</evidence>
<feature type="transmembrane region" description="Helical" evidence="7">
    <location>
        <begin position="264"/>
        <end position="285"/>
    </location>
</feature>
<dbReference type="PANTHER" id="PTHR32243:SF18">
    <property type="entry name" value="INNER MEMBRANE ABC TRANSPORTER PERMEASE PROTEIN YCJP"/>
    <property type="match status" value="1"/>
</dbReference>
<reference evidence="9 10" key="1">
    <citation type="submission" date="2021-03" db="EMBL/GenBank/DDBJ databases">
        <title>Paenibacillus artemisicola MWE-103 whole genome sequence.</title>
        <authorList>
            <person name="Ham Y.J."/>
        </authorList>
    </citation>
    <scope>NUCLEOTIDE SEQUENCE [LARGE SCALE GENOMIC DNA]</scope>
    <source>
        <strain evidence="9 10">MWE-103</strain>
    </source>
</reference>
<keyword evidence="2 7" id="KW-0813">Transport</keyword>
<comment type="caution">
    <text evidence="9">The sequence shown here is derived from an EMBL/GenBank/DDBJ whole genome shotgun (WGS) entry which is preliminary data.</text>
</comment>
<feature type="transmembrane region" description="Helical" evidence="7">
    <location>
        <begin position="131"/>
        <end position="152"/>
    </location>
</feature>
<dbReference type="CDD" id="cd06261">
    <property type="entry name" value="TM_PBP2"/>
    <property type="match status" value="1"/>
</dbReference>
<sequence length="300" mass="32764">MSGMTGQGRSMPGSELNKARMRTASIHTRNAAEPALFTLLTAVTLIFLLTPTIWMIVTAFKPNSEAMSLPPKLLFTPVLDNFKTVLKNPSFLKSFLNSAVIAVLTTLLTLFCSATSSYALTRFRLVGANTLSTLILISRMIPAIVLGLPLYIIARTFELLDTYFIMVIAITTFALPFQIWLLLGFFAQIPKALDESALIDGCSWYSAFLRVILPIAAPGLAATAIMTFLFSYNDFFFSLILTGKNIKTAPLAVMEYMGLRTFDWGAIMATGVLLAVPTLVIGIVFQRFMIQGMTAGAVKG</sequence>
<dbReference type="Pfam" id="PF00528">
    <property type="entry name" value="BPD_transp_1"/>
    <property type="match status" value="1"/>
</dbReference>
<feature type="domain" description="ABC transmembrane type-1" evidence="8">
    <location>
        <begin position="95"/>
        <end position="285"/>
    </location>
</feature>
<evidence type="ECO:0000256" key="6">
    <source>
        <dbReference type="ARBA" id="ARBA00023136"/>
    </source>
</evidence>
<evidence type="ECO:0000256" key="2">
    <source>
        <dbReference type="ARBA" id="ARBA00022448"/>
    </source>
</evidence>
<keyword evidence="6 7" id="KW-0472">Membrane</keyword>
<dbReference type="PANTHER" id="PTHR32243">
    <property type="entry name" value="MALTOSE TRANSPORT SYSTEM PERMEASE-RELATED"/>
    <property type="match status" value="1"/>
</dbReference>
<dbReference type="EMBL" id="JAGGDJ010000026">
    <property type="protein sequence ID" value="MBO7747021.1"/>
    <property type="molecule type" value="Genomic_DNA"/>
</dbReference>
<protein>
    <submittedName>
        <fullName evidence="9">Carbohydrate ABC transporter permease</fullName>
    </submittedName>
</protein>
<evidence type="ECO:0000256" key="7">
    <source>
        <dbReference type="RuleBase" id="RU363032"/>
    </source>
</evidence>
<organism evidence="9 10">
    <name type="scientific">Paenibacillus artemisiicola</name>
    <dbReference type="NCBI Taxonomy" id="1172618"/>
    <lineage>
        <taxon>Bacteria</taxon>
        <taxon>Bacillati</taxon>
        <taxon>Bacillota</taxon>
        <taxon>Bacilli</taxon>
        <taxon>Bacillales</taxon>
        <taxon>Paenibacillaceae</taxon>
        <taxon>Paenibacillus</taxon>
    </lineage>
</organism>
<dbReference type="PROSITE" id="PS50928">
    <property type="entry name" value="ABC_TM1"/>
    <property type="match status" value="1"/>
</dbReference>
<evidence type="ECO:0000256" key="3">
    <source>
        <dbReference type="ARBA" id="ARBA00022475"/>
    </source>
</evidence>
<dbReference type="Proteomes" id="UP000670947">
    <property type="component" value="Unassembled WGS sequence"/>
</dbReference>
<comment type="subcellular location">
    <subcellularLocation>
        <location evidence="1 7">Cell membrane</location>
        <topology evidence="1 7">Multi-pass membrane protein</topology>
    </subcellularLocation>
</comment>
<feature type="transmembrane region" description="Helical" evidence="7">
    <location>
        <begin position="95"/>
        <end position="119"/>
    </location>
</feature>
<proteinExistence type="inferred from homology"/>
<name>A0ABS3WFC6_9BACL</name>
<evidence type="ECO:0000313" key="9">
    <source>
        <dbReference type="EMBL" id="MBO7747021.1"/>
    </source>
</evidence>
<accession>A0ABS3WFC6</accession>
<comment type="similarity">
    <text evidence="7">Belongs to the binding-protein-dependent transport system permease family.</text>
</comment>
<feature type="transmembrane region" description="Helical" evidence="7">
    <location>
        <begin position="164"/>
        <end position="186"/>
    </location>
</feature>
<evidence type="ECO:0000259" key="8">
    <source>
        <dbReference type="PROSITE" id="PS50928"/>
    </source>
</evidence>
<keyword evidence="3" id="KW-1003">Cell membrane</keyword>
<evidence type="ECO:0000256" key="4">
    <source>
        <dbReference type="ARBA" id="ARBA00022692"/>
    </source>
</evidence>
<dbReference type="Gene3D" id="1.10.3720.10">
    <property type="entry name" value="MetI-like"/>
    <property type="match status" value="1"/>
</dbReference>
<feature type="transmembrane region" description="Helical" evidence="7">
    <location>
        <begin position="35"/>
        <end position="57"/>
    </location>
</feature>
<evidence type="ECO:0000256" key="5">
    <source>
        <dbReference type="ARBA" id="ARBA00022989"/>
    </source>
</evidence>
<dbReference type="InterPro" id="IPR035906">
    <property type="entry name" value="MetI-like_sf"/>
</dbReference>
<keyword evidence="10" id="KW-1185">Reference proteome</keyword>
<keyword evidence="4 7" id="KW-0812">Transmembrane</keyword>
<dbReference type="InterPro" id="IPR000515">
    <property type="entry name" value="MetI-like"/>
</dbReference>
<feature type="transmembrane region" description="Helical" evidence="7">
    <location>
        <begin position="207"/>
        <end position="232"/>
    </location>
</feature>
<evidence type="ECO:0000256" key="1">
    <source>
        <dbReference type="ARBA" id="ARBA00004651"/>
    </source>
</evidence>
<gene>
    <name evidence="9" type="ORF">I8J29_22720</name>
</gene>
<dbReference type="InterPro" id="IPR050901">
    <property type="entry name" value="BP-dep_ABC_trans_perm"/>
</dbReference>
<dbReference type="RefSeq" id="WP_208849756.1">
    <property type="nucleotide sequence ID" value="NZ_JAGGDJ010000026.1"/>
</dbReference>
<keyword evidence="5 7" id="KW-1133">Transmembrane helix</keyword>
<dbReference type="SUPFAM" id="SSF161098">
    <property type="entry name" value="MetI-like"/>
    <property type="match status" value="1"/>
</dbReference>